<dbReference type="Pfam" id="PF22042">
    <property type="entry name" value="EF-G_D2"/>
    <property type="match status" value="1"/>
</dbReference>
<accession>A0A834IYN5</accession>
<sequence>MNTTKMFTTLIKTCSKFSALKYCNNIVTQKRYQKHNIRNLAVIYVRYDYLHTTPINLVKKRTKIEEKIPKQTKKKGPVINLWQYMEVIELANITQRDINDILTVTSIVDNKKTYSIETKFDDIKILCNVVQMLGFRYNIISRPDKVEKDEEDHDITKRPPADESILINRRPVVTIMGHVDHGKTTLLDALRNTSVVDTEFGGITQHIGAFNVELITGEKITFLDTPGHAAFTSMRERGARVTDIIVLVVAADDGVMEQTIQSINMAKSTNVPIIVAINKIDKHNADIIRTQKMLQLEGINVEQLGGEVQCVNISALKKTNLNALIEAIALQAEIVGLKGDPTGLVEGVVIECRNDKTRGKLSTALIQRGTLKKSAILVSGTSWAKVRSMFDHAGKPVIQASLSDAIQIMGWRELPNVGDEILEVKSEQEAHMVIRYRQKQINDIKAEEHKEGAEKKLQQHLIEYKEKLHKKRILGRRRISEPKKKESIPDLTPAFNIIIKTDVAGSVEAILDVIGTYTEDEKCRLNVVHYGVGPVAESDVELAATFDAVIYQFNVNVPSEIQKMAKIKDITIRSCNVIYKLIDDIKNEINMKLPFEDREEIIGQAEVLKQFDVTVEKKRVSIAGCQCVEGILKRNGIYHLIRNENVIYTGKLLSLRHLKNEVDSIKNGTECGIRLDNNSITFQPGDKIICFKPKINEQFHLNNRTRKESNCIQLKRVYS</sequence>
<dbReference type="NCBIfam" id="TIGR00231">
    <property type="entry name" value="small_GTP"/>
    <property type="match status" value="1"/>
</dbReference>
<evidence type="ECO:0000256" key="10">
    <source>
        <dbReference type="ARBA" id="ARBA00044200"/>
    </source>
</evidence>
<dbReference type="InterPro" id="IPR015760">
    <property type="entry name" value="TIF_IF2"/>
</dbReference>
<organism evidence="12 13">
    <name type="scientific">Vespula vulgaris</name>
    <name type="common">Yellow jacket</name>
    <name type="synonym">Wasp</name>
    <dbReference type="NCBI Taxonomy" id="7454"/>
    <lineage>
        <taxon>Eukaryota</taxon>
        <taxon>Metazoa</taxon>
        <taxon>Ecdysozoa</taxon>
        <taxon>Arthropoda</taxon>
        <taxon>Hexapoda</taxon>
        <taxon>Insecta</taxon>
        <taxon>Pterygota</taxon>
        <taxon>Neoptera</taxon>
        <taxon>Endopterygota</taxon>
        <taxon>Hymenoptera</taxon>
        <taxon>Apocrita</taxon>
        <taxon>Aculeata</taxon>
        <taxon>Vespoidea</taxon>
        <taxon>Vespidae</taxon>
        <taxon>Vespinae</taxon>
        <taxon>Vespula</taxon>
    </lineage>
</organism>
<evidence type="ECO:0000256" key="5">
    <source>
        <dbReference type="ARBA" id="ARBA00022917"/>
    </source>
</evidence>
<dbReference type="InterPro" id="IPR005225">
    <property type="entry name" value="Small_GTP-bd"/>
</dbReference>
<dbReference type="PROSITE" id="PS01176">
    <property type="entry name" value="IF2"/>
    <property type="match status" value="1"/>
</dbReference>
<name>A0A834IYN5_VESVU</name>
<gene>
    <name evidence="12" type="ORF">HZH66_015247</name>
</gene>
<comment type="similarity">
    <text evidence="2">Belongs to the TRAFAC class translation factor GTPase superfamily. Classic translation factor GTPase family. IF-2 subfamily.</text>
</comment>
<dbReference type="InterPro" id="IPR000795">
    <property type="entry name" value="T_Tr_GTP-bd_dom"/>
</dbReference>
<dbReference type="Proteomes" id="UP000614350">
    <property type="component" value="Unassembled WGS sequence"/>
</dbReference>
<dbReference type="PROSITE" id="PS51722">
    <property type="entry name" value="G_TR_2"/>
    <property type="match status" value="1"/>
</dbReference>
<dbReference type="EMBL" id="JACSEA010000024">
    <property type="protein sequence ID" value="KAF7379013.1"/>
    <property type="molecule type" value="Genomic_DNA"/>
</dbReference>
<evidence type="ECO:0000256" key="7">
    <source>
        <dbReference type="ARBA" id="ARBA00023128"/>
    </source>
</evidence>
<comment type="subcellular location">
    <subcellularLocation>
        <location evidence="1">Mitochondrion</location>
    </subcellularLocation>
</comment>
<proteinExistence type="inferred from homology"/>
<dbReference type="SUPFAM" id="SSF50447">
    <property type="entry name" value="Translation proteins"/>
    <property type="match status" value="2"/>
</dbReference>
<evidence type="ECO:0000256" key="9">
    <source>
        <dbReference type="ARBA" id="ARBA00025162"/>
    </source>
</evidence>
<dbReference type="CDD" id="cd01887">
    <property type="entry name" value="IF2_eIF5B"/>
    <property type="match status" value="1"/>
</dbReference>
<dbReference type="Gene3D" id="2.40.30.10">
    <property type="entry name" value="Translation factors"/>
    <property type="match status" value="2"/>
</dbReference>
<dbReference type="InterPro" id="IPR044145">
    <property type="entry name" value="IF2_II"/>
</dbReference>
<evidence type="ECO:0000256" key="1">
    <source>
        <dbReference type="ARBA" id="ARBA00004173"/>
    </source>
</evidence>
<dbReference type="FunFam" id="2.40.30.10:FF:000008">
    <property type="entry name" value="Translation initiation factor IF-2"/>
    <property type="match status" value="1"/>
</dbReference>
<evidence type="ECO:0000313" key="13">
    <source>
        <dbReference type="Proteomes" id="UP000614350"/>
    </source>
</evidence>
<dbReference type="InterPro" id="IPR027417">
    <property type="entry name" value="P-loop_NTPase"/>
</dbReference>
<evidence type="ECO:0000259" key="11">
    <source>
        <dbReference type="PROSITE" id="PS51722"/>
    </source>
</evidence>
<keyword evidence="5" id="KW-0648">Protein biosynthesis</keyword>
<dbReference type="GO" id="GO:0003924">
    <property type="term" value="F:GTPase activity"/>
    <property type="evidence" value="ECO:0007669"/>
    <property type="project" value="InterPro"/>
</dbReference>
<dbReference type="InterPro" id="IPR000178">
    <property type="entry name" value="TF_IF2_bacterial-like"/>
</dbReference>
<feature type="domain" description="Tr-type G" evidence="11">
    <location>
        <begin position="168"/>
        <end position="342"/>
    </location>
</feature>
<keyword evidence="3" id="KW-0396">Initiation factor</keyword>
<dbReference type="PANTHER" id="PTHR43381">
    <property type="entry name" value="TRANSLATION INITIATION FACTOR IF-2-RELATED"/>
    <property type="match status" value="1"/>
</dbReference>
<dbReference type="NCBIfam" id="TIGR00487">
    <property type="entry name" value="IF-2"/>
    <property type="match status" value="1"/>
</dbReference>
<keyword evidence="7" id="KW-0496">Mitochondrion</keyword>
<comment type="caution">
    <text evidence="12">The sequence shown here is derived from an EMBL/GenBank/DDBJ whole genome shotgun (WGS) entry which is preliminary data.</text>
</comment>
<dbReference type="Gene3D" id="3.40.50.10050">
    <property type="entry name" value="Translation initiation factor IF- 2, domain 3"/>
    <property type="match status" value="1"/>
</dbReference>
<dbReference type="SUPFAM" id="SSF52156">
    <property type="entry name" value="Initiation factor IF2/eIF5b, domain 3"/>
    <property type="match status" value="1"/>
</dbReference>
<dbReference type="Gene3D" id="3.40.50.300">
    <property type="entry name" value="P-loop containing nucleotide triphosphate hydrolases"/>
    <property type="match status" value="1"/>
</dbReference>
<dbReference type="AlphaFoldDB" id="A0A834IYN5"/>
<dbReference type="InterPro" id="IPR023115">
    <property type="entry name" value="TIF_IF2_dom3"/>
</dbReference>
<dbReference type="InterPro" id="IPR009000">
    <property type="entry name" value="Transl_B-barrel_sf"/>
</dbReference>
<dbReference type="GO" id="GO:0003743">
    <property type="term" value="F:translation initiation factor activity"/>
    <property type="evidence" value="ECO:0007669"/>
    <property type="project" value="UniProtKB-KW"/>
</dbReference>
<dbReference type="GO" id="GO:0005525">
    <property type="term" value="F:GTP binding"/>
    <property type="evidence" value="ECO:0007669"/>
    <property type="project" value="UniProtKB-KW"/>
</dbReference>
<dbReference type="CDD" id="cd03692">
    <property type="entry name" value="mtIF2_IVc"/>
    <property type="match status" value="1"/>
</dbReference>
<keyword evidence="6" id="KW-0809">Transit peptide</keyword>
<dbReference type="Pfam" id="PF11987">
    <property type="entry name" value="IF-2"/>
    <property type="match status" value="1"/>
</dbReference>
<evidence type="ECO:0000256" key="8">
    <source>
        <dbReference type="ARBA" id="ARBA00023134"/>
    </source>
</evidence>
<comment type="function">
    <text evidence="9">One of the essential components for the initiation of protein synthesis. Protects formylmethionyl-tRNA from spontaneous hydrolysis and promotes its binding to the 30S ribosomal subunits. Also involved in the hydrolysis of GTP during the formation of the 70S ribosomal complex.</text>
</comment>
<dbReference type="GO" id="GO:0005739">
    <property type="term" value="C:mitochondrion"/>
    <property type="evidence" value="ECO:0007669"/>
    <property type="project" value="UniProtKB-SubCell"/>
</dbReference>
<protein>
    <recommendedName>
        <fullName evidence="10">Translation initiation factor IF-2, mitochondrial</fullName>
    </recommendedName>
</protein>
<dbReference type="InterPro" id="IPR036925">
    <property type="entry name" value="TIF_IF2_dom3_sf"/>
</dbReference>
<keyword evidence="4" id="KW-0547">Nucleotide-binding</keyword>
<keyword evidence="8" id="KW-0342">GTP-binding</keyword>
<dbReference type="SUPFAM" id="SSF52540">
    <property type="entry name" value="P-loop containing nucleoside triphosphate hydrolases"/>
    <property type="match status" value="1"/>
</dbReference>
<evidence type="ECO:0000313" key="12">
    <source>
        <dbReference type="EMBL" id="KAF7379013.1"/>
    </source>
</evidence>
<dbReference type="InterPro" id="IPR053905">
    <property type="entry name" value="EF-G-like_DII"/>
</dbReference>
<dbReference type="CDD" id="cd03702">
    <property type="entry name" value="IF2_mtIF2_II"/>
    <property type="match status" value="1"/>
</dbReference>
<keyword evidence="13" id="KW-1185">Reference proteome</keyword>
<dbReference type="PANTHER" id="PTHR43381:SF20">
    <property type="entry name" value="TRANSLATION INITIATION FACTOR IF-2, MITOCHONDRIAL"/>
    <property type="match status" value="1"/>
</dbReference>
<evidence type="ECO:0000256" key="2">
    <source>
        <dbReference type="ARBA" id="ARBA00007733"/>
    </source>
</evidence>
<dbReference type="Pfam" id="PF00009">
    <property type="entry name" value="GTP_EFTU"/>
    <property type="match status" value="1"/>
</dbReference>
<evidence type="ECO:0000256" key="6">
    <source>
        <dbReference type="ARBA" id="ARBA00022946"/>
    </source>
</evidence>
<dbReference type="FunFam" id="3.40.50.300:FF:000019">
    <property type="entry name" value="Translation initiation factor IF-2"/>
    <property type="match status" value="1"/>
</dbReference>
<evidence type="ECO:0000256" key="4">
    <source>
        <dbReference type="ARBA" id="ARBA00022741"/>
    </source>
</evidence>
<reference evidence="12" key="1">
    <citation type="journal article" date="2020" name="G3 (Bethesda)">
        <title>High-Quality Assemblies for Three Invasive Social Wasps from the &lt;i&gt;Vespula&lt;/i&gt; Genus.</title>
        <authorList>
            <person name="Harrop T.W.R."/>
            <person name="Guhlin J."/>
            <person name="McLaughlin G.M."/>
            <person name="Permina E."/>
            <person name="Stockwell P."/>
            <person name="Gilligan J."/>
            <person name="Le Lec M.F."/>
            <person name="Gruber M.A.M."/>
            <person name="Quinn O."/>
            <person name="Lovegrove M."/>
            <person name="Duncan E.J."/>
            <person name="Remnant E.J."/>
            <person name="Van Eeckhoven J."/>
            <person name="Graham B."/>
            <person name="Knapp R.A."/>
            <person name="Langford K.W."/>
            <person name="Kronenberg Z."/>
            <person name="Press M.O."/>
            <person name="Eacker S.M."/>
            <person name="Wilson-Rankin E.E."/>
            <person name="Purcell J."/>
            <person name="Lester P.J."/>
            <person name="Dearden P.K."/>
        </authorList>
    </citation>
    <scope>NUCLEOTIDE SEQUENCE</scope>
    <source>
        <strain evidence="12">Marl-1</strain>
    </source>
</reference>
<evidence type="ECO:0000256" key="3">
    <source>
        <dbReference type="ARBA" id="ARBA00022540"/>
    </source>
</evidence>
<dbReference type="FunFam" id="3.40.50.10050:FF:000001">
    <property type="entry name" value="Translation initiation factor IF-2"/>
    <property type="match status" value="1"/>
</dbReference>